<dbReference type="InterPro" id="IPR007452">
    <property type="entry name" value="TamB_C"/>
</dbReference>
<dbReference type="GO" id="GO:0009306">
    <property type="term" value="P:protein secretion"/>
    <property type="evidence" value="ECO:0007669"/>
    <property type="project" value="InterPro"/>
</dbReference>
<dbReference type="GO" id="GO:0005886">
    <property type="term" value="C:plasma membrane"/>
    <property type="evidence" value="ECO:0007669"/>
    <property type="project" value="InterPro"/>
</dbReference>
<name>A0A2W5TPP4_9BACT</name>
<keyword evidence="4 5" id="KW-0472">Membrane</keyword>
<comment type="caution">
    <text evidence="7">The sequence shown here is derived from an EMBL/GenBank/DDBJ whole genome shotgun (WGS) entry which is preliminary data.</text>
</comment>
<dbReference type="Pfam" id="PF04357">
    <property type="entry name" value="TamB"/>
    <property type="match status" value="1"/>
</dbReference>
<evidence type="ECO:0000259" key="6">
    <source>
        <dbReference type="Pfam" id="PF04357"/>
    </source>
</evidence>
<evidence type="ECO:0000256" key="4">
    <source>
        <dbReference type="ARBA" id="ARBA00023136"/>
    </source>
</evidence>
<sequence length="1515" mass="162813">MADAPTPAAPKKKRRWLKALLIVLAVLVLLPVLLVGGVFIFLSTDAGEKLVRSQLISIVNGTLAGKVDASYVKLEGGHLVLRDVKLFDPEGELVASIAVVDAYVDLPALTGQLIKLTKISIEKPELFLKQDDKGLNLLRAVALRNPGVPDDPTKPSAPNNWRVDIDSLGLTDGAIDFQLPDRRITTRQLTLTGDADLELSPFTVAGALELRSLVTEPLQERLRLDVDASAARGPQVFSLLAELGNTRVRGEFDLHDTALTLTELVADPRELKAFVPQWPLLPVIHGKGGLSLKSADLSLTAGAAKVVVDARYALDKNSVEAFSVTASDVNLEELVGADLPSQISLEASGSIADWRPPNLTGEVKAKGAWVDGARQLASVDLLATAKNGAITVSKGAVTSPGVVINVRGDVTTESLDLTGTLNAKDLRQVDKTLQHFAKVNVGGLAGSGTLELGVKGPLTSPAIKAVGDLRGIQISTVSINQLHVDADIPDVTRPLDTDILLHAKKAKVGDREFEEVTFDFYTHGRAFDLDVSTRGLGDLKVNLIGKLDADSKGASLDKAEIKATNSNWVLEQPTQLSWSDGFRVDAFAFVDGDQRLAGRALVTPNRLDATVEATRIDLAKLPTVAAPPSLGLAGLVDLDARATGSTRKPEVTARVQVHGGQVKGFDGIELTLDGGWKNERASGSLKLATTLGALEGTFDLPVIALLDEKPGDAKAHFTLDRVALAQVKQQLKLELPVDGALGATLDVSGSAEAPRISVVVSSPELKVKLDERDRVLVLRDVSLRAETDERGELGATVTAASLGGRHRIALDTPLTLRSLRKSPPTRDSLLALEISLGLQLEKISLEQVHEEALYQDDELAGVVSLVGDFKGPVRALLGSLTLSFEGVTSPPVRGLTGTLTLTTEDMRTLLRGQVALNDKPMLELDVALQAGISKVVDAVLAEKDAQQRLMALLESTPVKGLVVLSPFQLEQALSMNDDITPPRGVVTATLDLAGTLEALTARLTGSMTNLSFDKVSLGSARFDVKATSREQNLTMVLGGQGRDDLKLRGKLGLDVRLSSLRKGLQWKEAPVDASLEARNFDLAFLSGSVDMLRAIAGRLNMKAKVDGRLGDPRFVGDVKLNDGRVALAGFGDYRNLQLDLRLTNELIDLKQLEATSGAGKLSLVARAERQQSGAYKVTSEGNARKFPIVVDDQLMAIASMKYSMRGDVTSAFADIKELALPDVEVELPDVKRKDLQDLQRPKDVVVLRKGETFTMRRQKELAAANAVKEGPGFGLRAVIAAPRNLWVRSSDVNIEIGLSDGFTVEFQRELRLRGEARIQRGQLNVIGREFTISRNSEVRFNGGLTDMYINVAAVHVNQREAVKITVNVTGKGTNFNIKPTSEPPMPESDIYAILATGRRTLRQGGGNTITPGQAASVVGQLAASQLKNVIAKKLPLDVLNFETSDEFRNVKLDVGWYLNDSLYLGGTLNVGAKRERGESMWGGRLEYQMTRTISLETYAGDAPSYGVDAVFQRDF</sequence>
<dbReference type="EMBL" id="QFQP01000010">
    <property type="protein sequence ID" value="PZR13315.1"/>
    <property type="molecule type" value="Genomic_DNA"/>
</dbReference>
<dbReference type="PANTHER" id="PTHR36985">
    <property type="entry name" value="TRANSLOCATION AND ASSEMBLY MODULE SUBUNIT TAMB"/>
    <property type="match status" value="1"/>
</dbReference>
<proteinExistence type="predicted"/>
<comment type="subcellular location">
    <subcellularLocation>
        <location evidence="1">Membrane</location>
        <topology evidence="1">Single-pass membrane protein</topology>
    </subcellularLocation>
</comment>
<evidence type="ECO:0000256" key="1">
    <source>
        <dbReference type="ARBA" id="ARBA00004167"/>
    </source>
</evidence>
<dbReference type="PANTHER" id="PTHR36985:SF1">
    <property type="entry name" value="TRANSLOCATION AND ASSEMBLY MODULE SUBUNIT TAMB"/>
    <property type="match status" value="1"/>
</dbReference>
<evidence type="ECO:0000256" key="2">
    <source>
        <dbReference type="ARBA" id="ARBA00022692"/>
    </source>
</evidence>
<reference evidence="7 8" key="1">
    <citation type="submission" date="2017-08" db="EMBL/GenBank/DDBJ databases">
        <title>Infants hospitalized years apart are colonized by the same room-sourced microbial strains.</title>
        <authorList>
            <person name="Brooks B."/>
            <person name="Olm M.R."/>
            <person name="Firek B.A."/>
            <person name="Baker R."/>
            <person name="Thomas B.C."/>
            <person name="Morowitz M.J."/>
            <person name="Banfield J.F."/>
        </authorList>
    </citation>
    <scope>NUCLEOTIDE SEQUENCE [LARGE SCALE GENOMIC DNA]</scope>
    <source>
        <strain evidence="7">S2_003_000_R2_14</strain>
    </source>
</reference>
<gene>
    <name evidence="7" type="ORF">DI536_13600</name>
</gene>
<evidence type="ECO:0000313" key="8">
    <source>
        <dbReference type="Proteomes" id="UP000249061"/>
    </source>
</evidence>
<keyword evidence="3 5" id="KW-1133">Transmembrane helix</keyword>
<evidence type="ECO:0000256" key="5">
    <source>
        <dbReference type="SAM" id="Phobius"/>
    </source>
</evidence>
<accession>A0A2W5TPP4</accession>
<dbReference type="GO" id="GO:0097347">
    <property type="term" value="C:TAM protein secretion complex"/>
    <property type="evidence" value="ECO:0007669"/>
    <property type="project" value="TreeGrafter"/>
</dbReference>
<evidence type="ECO:0000313" key="7">
    <source>
        <dbReference type="EMBL" id="PZR13315.1"/>
    </source>
</evidence>
<dbReference type="Proteomes" id="UP000249061">
    <property type="component" value="Unassembled WGS sequence"/>
</dbReference>
<keyword evidence="2 5" id="KW-0812">Transmembrane</keyword>
<feature type="domain" description="Translocation and assembly module TamB C-terminal" evidence="6">
    <location>
        <begin position="1156"/>
        <end position="1515"/>
    </location>
</feature>
<protein>
    <recommendedName>
        <fullName evidence="6">Translocation and assembly module TamB C-terminal domain-containing protein</fullName>
    </recommendedName>
</protein>
<organism evidence="7 8">
    <name type="scientific">Archangium gephyra</name>
    <dbReference type="NCBI Taxonomy" id="48"/>
    <lineage>
        <taxon>Bacteria</taxon>
        <taxon>Pseudomonadati</taxon>
        <taxon>Myxococcota</taxon>
        <taxon>Myxococcia</taxon>
        <taxon>Myxococcales</taxon>
        <taxon>Cystobacterineae</taxon>
        <taxon>Archangiaceae</taxon>
        <taxon>Archangium</taxon>
    </lineage>
</organism>
<feature type="transmembrane region" description="Helical" evidence="5">
    <location>
        <begin position="20"/>
        <end position="42"/>
    </location>
</feature>
<evidence type="ECO:0000256" key="3">
    <source>
        <dbReference type="ARBA" id="ARBA00022989"/>
    </source>
</evidence>